<keyword evidence="2" id="KW-0813">Transport</keyword>
<feature type="region of interest" description="Disordered" evidence="4">
    <location>
        <begin position="1380"/>
        <end position="1409"/>
    </location>
</feature>
<dbReference type="Pfam" id="PF16213">
    <property type="entry name" value="DCB"/>
    <property type="match status" value="1"/>
</dbReference>
<dbReference type="GO" id="GO:0005794">
    <property type="term" value="C:Golgi apparatus"/>
    <property type="evidence" value="ECO:0007669"/>
    <property type="project" value="UniProtKB-ARBA"/>
</dbReference>
<evidence type="ECO:0000256" key="2">
    <source>
        <dbReference type="ARBA" id="ARBA00022448"/>
    </source>
</evidence>
<evidence type="ECO:0000259" key="7">
    <source>
        <dbReference type="Pfam" id="PF16213"/>
    </source>
</evidence>
<dbReference type="InterPro" id="IPR032817">
    <property type="entry name" value="Mon2_C"/>
</dbReference>
<dbReference type="InterPro" id="IPR032691">
    <property type="entry name" value="Mon2/Sec7/BIG1-like_HUS"/>
</dbReference>
<dbReference type="GO" id="GO:0015031">
    <property type="term" value="P:protein transport"/>
    <property type="evidence" value="ECO:0007669"/>
    <property type="project" value="UniProtKB-KW"/>
</dbReference>
<sequence>MNVFASFLQNELLALSSEAKRKNPEIKEAAERLLYILRALKERENVQVAEGVDPVASELAKTDEALKPFIMACETKNAKLIPIAVPCLQRLITHQAIPEGSIMLVLKTLSDLINTSLELQLKVLQTVIPLLSNYRNIHGDVLAEALLLCFRLQETKSPVVNNTAAATVRQMITFVFEKVASENDRLDAGATVPITDRPLSPSGQDAYLLFKDLCLLTSGEPATFLSLQSLPKTFGLELLETVIAHHPRLFREHTDLANLMKERVCPLIIKSFSERVDFPLACRLMRVVHAILKQHHDILVMECEIFLSMFCRHLEPDHAPLWHRVLVMEVYKSLCADSELLRFIYRSYDQKEHTTKIFHEMITAVRRIIVSENPALLLHPPHVTPAEAAEADYEEQYSLTALGAQMKLQCLDQLDKAEPPQIPETYIIYLAIQCMNSTVESEAQFAMPLLTEASTPTEQRDDIILAIEMANASWAGILAAISFLVTSSVDDDVFAMVIRAYQSITSVVGLLGLTSHRDAFLASLSKSCLPHHVFSSDTSGGSQEKRDANQAAQLAALQGISSRSGVVLTDRNVLCLRALIYVAQCLTPVLEDKAWYLILETLQISDKFISAGKTGRKEQSSMSLVGDKDSRSRMGSVAAQATSAAAHMENQFVTLLVVTKKLFDGTATMQDRNLLEFLRALCRLARTSTSGTALTPVSGSTGTAKEGTVKLTDEKSFAVSKLHDVVLMNVGRLIKSSDLAIWDFIISELVEMTHRPNCAPSVRAQLCHTISDVLMAAVQVADFSDPAIELKLLDPLRKLMLNDTSSGAAESPMGEADDREKISKSVWFVDVQKAGLETINKILQTSGQHLSAGWPLILEVIRTIGISRVRRPCVESKTGAEEAAGSAAPSAVDVAATGTTKAPGLVRVAFPCLQLICTDFLSLLNPTVLHQCIEALGSFGAQTDDLNISLTAVGLLWSISDFVLTKRGELEEEKVDMASSKVSLAQESLSPNTLAPPSTEHEAKSQEYLSTTISIKRSASACIAKLKDPLSKQTMDALWMLLLSHLSQLCSDSRPEVRNSANQTLFRTLGMNGGKLTLEAWEQCIWGVLFPLLERVQMSSDGGRLGVQQPAPTEMMMSSARNSPGKQWDETKVITLSGISKCLFDFLPVLVDLDEGFDRAWALFLDYIKSWCLSGSPEVSMAAVKSLRTLAQYPKTVAGGEIAANVQKHLVRLMRVAWNVWAGIGAGIIAGADEHLLVTDASAESASTSTAQPPPLPQPSSIIHGFFTQDTLTIYVSVFSDIYATIKPTFGLFEIRQLQDTLSNLLLYHTNPQPGATASRIRADYINDVDNLTPLQLAVLDLLTVNNRLEVDTIPGAAEVTIATVARFIKLPFARRAAPAAETVPPSSRTSVTERPQPPSTPSSPAVPDKERGFTYMALAKKSMQHLVEIFGRYSGIKAIYSSGTFEVVVEALGVPMRAKYQCPAPGVKDTTPLWRSAANTFMTIVELGLSTLHSFVADLPQDVLTGIYMKVLDTLEGILLPSSEPPSTLSAEELSADEAFDISVLTTIESDIFPHLGQRHVPEPVLVRLVEMIGSGSRRYTSRLEYAGYGGAGGGGGSYENVAAGSLTTPSDEPFGAGSSANGLNFSASRLETLTKVRGSTEPSSSGTPRGTGPYPLGSDVTPVTRERFAVTCLETIFGLCSVAKPDESQTRFRIAEVVGPVMLKKCKNVIAAYINDKQSYGQLPLPRVRNEEIVLVMQHLQKLEMRPGVLVRYLGEDKLHPLRSHILAGTSAHLFALYPVLCDLIAVVPRGAGASSSNVGIGSIHGSTAAVVAAGEGADEAAVVQAVRACLKRVGRDLGIE</sequence>
<dbReference type="InterPro" id="IPR032629">
    <property type="entry name" value="DCB_dom"/>
</dbReference>
<evidence type="ECO:0000313" key="8">
    <source>
        <dbReference type="EMBL" id="KAJ3176194.1"/>
    </source>
</evidence>
<evidence type="ECO:0000313" key="9">
    <source>
        <dbReference type="Proteomes" id="UP001212152"/>
    </source>
</evidence>
<dbReference type="PANTHER" id="PTHR10663:SF333">
    <property type="entry name" value="PROTEIN MON2 HOMOLOG"/>
    <property type="match status" value="1"/>
</dbReference>
<evidence type="ECO:0000256" key="1">
    <source>
        <dbReference type="ARBA" id="ARBA00008144"/>
    </source>
</evidence>
<comment type="caution">
    <text evidence="8">The sequence shown here is derived from an EMBL/GenBank/DDBJ whole genome shotgun (WGS) entry which is preliminary data.</text>
</comment>
<proteinExistence type="inferred from homology"/>
<accession>A0AAD5XLS4</accession>
<evidence type="ECO:0000256" key="3">
    <source>
        <dbReference type="ARBA" id="ARBA00022927"/>
    </source>
</evidence>
<dbReference type="Proteomes" id="UP001212152">
    <property type="component" value="Unassembled WGS sequence"/>
</dbReference>
<keyword evidence="9" id="KW-1185">Reference proteome</keyword>
<feature type="domain" description="Mon2 C-terminal" evidence="6">
    <location>
        <begin position="918"/>
        <end position="1198"/>
    </location>
</feature>
<evidence type="ECO:0008006" key="10">
    <source>
        <dbReference type="Google" id="ProtNLM"/>
    </source>
</evidence>
<reference evidence="8" key="1">
    <citation type="submission" date="2020-05" db="EMBL/GenBank/DDBJ databases">
        <title>Phylogenomic resolution of chytrid fungi.</title>
        <authorList>
            <person name="Stajich J.E."/>
            <person name="Amses K."/>
            <person name="Simmons R."/>
            <person name="Seto K."/>
            <person name="Myers J."/>
            <person name="Bonds A."/>
            <person name="Quandt C.A."/>
            <person name="Barry K."/>
            <person name="Liu P."/>
            <person name="Grigoriev I."/>
            <person name="Longcore J.E."/>
            <person name="James T.Y."/>
        </authorList>
    </citation>
    <scope>NUCLEOTIDE SEQUENCE</scope>
    <source>
        <strain evidence="8">JEL0379</strain>
    </source>
</reference>
<name>A0AAD5XLS4_9FUNG</name>
<evidence type="ECO:0000256" key="4">
    <source>
        <dbReference type="SAM" id="MobiDB-lite"/>
    </source>
</evidence>
<feature type="region of interest" description="Disordered" evidence="4">
    <location>
        <begin position="1637"/>
        <end position="1660"/>
    </location>
</feature>
<dbReference type="Pfam" id="PF12783">
    <property type="entry name" value="Sec7-like_HUS"/>
    <property type="match status" value="1"/>
</dbReference>
<dbReference type="SUPFAM" id="SSF48371">
    <property type="entry name" value="ARM repeat"/>
    <property type="match status" value="1"/>
</dbReference>
<feature type="domain" description="Mon2/Sec7/BIG1-like dimerisation and cyclophilin-binding" evidence="7">
    <location>
        <begin position="4"/>
        <end position="182"/>
    </location>
</feature>
<feature type="domain" description="Mon2 C-terminal" evidence="6">
    <location>
        <begin position="1211"/>
        <end position="1580"/>
    </location>
</feature>
<dbReference type="EMBL" id="JADGJQ010000043">
    <property type="protein sequence ID" value="KAJ3176194.1"/>
    <property type="molecule type" value="Genomic_DNA"/>
</dbReference>
<keyword evidence="3" id="KW-0653">Protein transport</keyword>
<evidence type="ECO:0000259" key="6">
    <source>
        <dbReference type="Pfam" id="PF16206"/>
    </source>
</evidence>
<organism evidence="8 9">
    <name type="scientific">Geranomyces variabilis</name>
    <dbReference type="NCBI Taxonomy" id="109894"/>
    <lineage>
        <taxon>Eukaryota</taxon>
        <taxon>Fungi</taxon>
        <taxon>Fungi incertae sedis</taxon>
        <taxon>Chytridiomycota</taxon>
        <taxon>Chytridiomycota incertae sedis</taxon>
        <taxon>Chytridiomycetes</taxon>
        <taxon>Spizellomycetales</taxon>
        <taxon>Powellomycetaceae</taxon>
        <taxon>Geranomyces</taxon>
    </lineage>
</organism>
<protein>
    <recommendedName>
        <fullName evidence="10">Protein MON2 homolog</fullName>
    </recommendedName>
</protein>
<dbReference type="PANTHER" id="PTHR10663">
    <property type="entry name" value="GUANYL-NUCLEOTIDE EXCHANGE FACTOR"/>
    <property type="match status" value="1"/>
</dbReference>
<gene>
    <name evidence="8" type="ORF">HDU87_005409</name>
</gene>
<evidence type="ECO:0000259" key="5">
    <source>
        <dbReference type="Pfam" id="PF12783"/>
    </source>
</evidence>
<feature type="compositionally biased region" description="Polar residues" evidence="4">
    <location>
        <begin position="1385"/>
        <end position="1394"/>
    </location>
</feature>
<dbReference type="Pfam" id="PF16206">
    <property type="entry name" value="Mon2_C"/>
    <property type="match status" value="2"/>
</dbReference>
<comment type="similarity">
    <text evidence="1">Belongs to the MON2 family.</text>
</comment>
<dbReference type="InterPro" id="IPR016024">
    <property type="entry name" value="ARM-type_fold"/>
</dbReference>
<feature type="domain" description="Mon2/Sec7/BIG1-like HUS" evidence="5">
    <location>
        <begin position="204"/>
        <end position="357"/>
    </location>
</feature>